<comment type="pathway">
    <text evidence="2 9">Amino-acid biosynthesis; L-tryptophan biosynthesis; L-tryptophan from chorismate: step 4/5.</text>
</comment>
<dbReference type="Pfam" id="PF00218">
    <property type="entry name" value="IGPS"/>
    <property type="match status" value="1"/>
</dbReference>
<accession>A0A0N9IEM9</accession>
<evidence type="ECO:0000256" key="8">
    <source>
        <dbReference type="ARBA" id="ARBA00023239"/>
    </source>
</evidence>
<dbReference type="PANTHER" id="PTHR22854:SF2">
    <property type="entry name" value="INDOLE-3-GLYCEROL-PHOSPHATE SYNTHASE"/>
    <property type="match status" value="1"/>
</dbReference>
<keyword evidence="6 9" id="KW-0822">Tryptophan biosynthesis</keyword>
<dbReference type="EMBL" id="CP012752">
    <property type="protein sequence ID" value="ALG14955.1"/>
    <property type="molecule type" value="Genomic_DNA"/>
</dbReference>
<dbReference type="Gene3D" id="3.20.20.70">
    <property type="entry name" value="Aldolase class I"/>
    <property type="match status" value="1"/>
</dbReference>
<dbReference type="OrthoDB" id="9804217at2"/>
<dbReference type="KEGG" id="kphy:AOZ06_21690"/>
<evidence type="ECO:0000313" key="11">
    <source>
        <dbReference type="EMBL" id="ALG14955.1"/>
    </source>
</evidence>
<gene>
    <name evidence="9" type="primary">trpC</name>
    <name evidence="11" type="ORF">AOZ06_21690</name>
</gene>
<dbReference type="AlphaFoldDB" id="A0A0N9IEM9"/>
<evidence type="ECO:0000256" key="2">
    <source>
        <dbReference type="ARBA" id="ARBA00004696"/>
    </source>
</evidence>
<evidence type="ECO:0000256" key="5">
    <source>
        <dbReference type="ARBA" id="ARBA00022793"/>
    </source>
</evidence>
<dbReference type="CDD" id="cd00331">
    <property type="entry name" value="IGPS"/>
    <property type="match status" value="1"/>
</dbReference>
<comment type="catalytic activity">
    <reaction evidence="1 9">
        <text>1-(2-carboxyphenylamino)-1-deoxy-D-ribulose 5-phosphate + H(+) = (1S,2R)-1-C-(indol-3-yl)glycerol 3-phosphate + CO2 + H2O</text>
        <dbReference type="Rhea" id="RHEA:23476"/>
        <dbReference type="ChEBI" id="CHEBI:15377"/>
        <dbReference type="ChEBI" id="CHEBI:15378"/>
        <dbReference type="ChEBI" id="CHEBI:16526"/>
        <dbReference type="ChEBI" id="CHEBI:58613"/>
        <dbReference type="ChEBI" id="CHEBI:58866"/>
        <dbReference type="EC" id="4.1.1.48"/>
    </reaction>
</comment>
<keyword evidence="8 9" id="KW-0456">Lyase</keyword>
<dbReference type="PANTHER" id="PTHR22854">
    <property type="entry name" value="TRYPTOPHAN BIOSYNTHESIS PROTEIN"/>
    <property type="match status" value="1"/>
</dbReference>
<evidence type="ECO:0000256" key="3">
    <source>
        <dbReference type="ARBA" id="ARBA00008737"/>
    </source>
</evidence>
<sequence length="256" mass="27513">MLTKLIQTANEQTARRRTLKPLSEMVALASTAPAARDFAAALREPGLSVIAEMKPRSPSKGPLTDDYRPAERARAYQRGAAAAISVLTHEDGFGGSPEHLPIARTEGGIPVLRKDFIDDEYQIVEARALGADALLLIVASLTPERLAELLAYTRGLGMEALVEVHDEEEVDVALDAGATVIGVNHRDLRDFRIDMTLTARLRHRVGPGRLLVGESGINTVRDAVAMREAGAAAVLVGEVLMRAADPEAKVRELSNA</sequence>
<evidence type="ECO:0000256" key="6">
    <source>
        <dbReference type="ARBA" id="ARBA00022822"/>
    </source>
</evidence>
<evidence type="ECO:0000256" key="9">
    <source>
        <dbReference type="HAMAP-Rule" id="MF_00134"/>
    </source>
</evidence>
<dbReference type="GO" id="GO:0000162">
    <property type="term" value="P:L-tryptophan biosynthetic process"/>
    <property type="evidence" value="ECO:0007669"/>
    <property type="project" value="UniProtKB-UniRule"/>
</dbReference>
<name>A0A0N9IEM9_9PSEU</name>
<dbReference type="EC" id="4.1.1.48" evidence="9"/>
<dbReference type="InterPro" id="IPR045186">
    <property type="entry name" value="Indole-3-glycerol_P_synth"/>
</dbReference>
<dbReference type="InterPro" id="IPR013785">
    <property type="entry name" value="Aldolase_TIM"/>
</dbReference>
<keyword evidence="4 9" id="KW-0028">Amino-acid biosynthesis</keyword>
<dbReference type="UniPathway" id="UPA00035">
    <property type="reaction ID" value="UER00043"/>
</dbReference>
<dbReference type="FunFam" id="3.20.20.70:FF:000024">
    <property type="entry name" value="Indole-3-glycerol phosphate synthase"/>
    <property type="match status" value="1"/>
</dbReference>
<dbReference type="NCBIfam" id="NF001377">
    <property type="entry name" value="PRK00278.2-4"/>
    <property type="match status" value="1"/>
</dbReference>
<feature type="domain" description="Indole-3-glycerol phosphate synthase" evidence="10">
    <location>
        <begin position="3"/>
        <end position="253"/>
    </location>
</feature>
<dbReference type="GO" id="GO:0004640">
    <property type="term" value="F:phosphoribosylanthranilate isomerase activity"/>
    <property type="evidence" value="ECO:0007669"/>
    <property type="project" value="TreeGrafter"/>
</dbReference>
<comment type="similarity">
    <text evidence="3 9">Belongs to the TrpC family.</text>
</comment>
<dbReference type="SUPFAM" id="SSF51366">
    <property type="entry name" value="Ribulose-phoshate binding barrel"/>
    <property type="match status" value="1"/>
</dbReference>
<dbReference type="GO" id="GO:0004425">
    <property type="term" value="F:indole-3-glycerol-phosphate synthase activity"/>
    <property type="evidence" value="ECO:0007669"/>
    <property type="project" value="UniProtKB-UniRule"/>
</dbReference>
<dbReference type="Proteomes" id="UP000063699">
    <property type="component" value="Chromosome"/>
</dbReference>
<evidence type="ECO:0000256" key="7">
    <source>
        <dbReference type="ARBA" id="ARBA00023141"/>
    </source>
</evidence>
<reference evidence="11 12" key="1">
    <citation type="submission" date="2015-07" db="EMBL/GenBank/DDBJ databases">
        <title>Genome sequencing of Kibdelosporangium phytohabitans.</title>
        <authorList>
            <person name="Qin S."/>
            <person name="Xing K."/>
        </authorList>
    </citation>
    <scope>NUCLEOTIDE SEQUENCE [LARGE SCALE GENOMIC DNA]</scope>
    <source>
        <strain evidence="11 12">KLBMP1111</strain>
    </source>
</reference>
<keyword evidence="5 9" id="KW-0210">Decarboxylase</keyword>
<evidence type="ECO:0000259" key="10">
    <source>
        <dbReference type="Pfam" id="PF00218"/>
    </source>
</evidence>
<dbReference type="InterPro" id="IPR001468">
    <property type="entry name" value="Indole-3-GlycerolPSynthase_CS"/>
</dbReference>
<protein>
    <recommendedName>
        <fullName evidence="9">Indole-3-glycerol phosphate synthase</fullName>
        <shortName evidence="9">IGPS</shortName>
        <ecNumber evidence="9">4.1.1.48</ecNumber>
    </recommendedName>
</protein>
<evidence type="ECO:0000313" key="12">
    <source>
        <dbReference type="Proteomes" id="UP000063699"/>
    </source>
</evidence>
<dbReference type="HAMAP" id="MF_00134_B">
    <property type="entry name" value="IGPS_B"/>
    <property type="match status" value="1"/>
</dbReference>
<dbReference type="STRING" id="860235.AOZ06_21690"/>
<dbReference type="InterPro" id="IPR013798">
    <property type="entry name" value="Indole-3-glycerol_P_synth_dom"/>
</dbReference>
<dbReference type="PROSITE" id="PS00614">
    <property type="entry name" value="IGPS"/>
    <property type="match status" value="1"/>
</dbReference>
<keyword evidence="12" id="KW-1185">Reference proteome</keyword>
<evidence type="ECO:0000256" key="4">
    <source>
        <dbReference type="ARBA" id="ARBA00022605"/>
    </source>
</evidence>
<proteinExistence type="inferred from homology"/>
<evidence type="ECO:0000256" key="1">
    <source>
        <dbReference type="ARBA" id="ARBA00001633"/>
    </source>
</evidence>
<organism evidence="11 12">
    <name type="scientific">Kibdelosporangium phytohabitans</name>
    <dbReference type="NCBI Taxonomy" id="860235"/>
    <lineage>
        <taxon>Bacteria</taxon>
        <taxon>Bacillati</taxon>
        <taxon>Actinomycetota</taxon>
        <taxon>Actinomycetes</taxon>
        <taxon>Pseudonocardiales</taxon>
        <taxon>Pseudonocardiaceae</taxon>
        <taxon>Kibdelosporangium</taxon>
    </lineage>
</organism>
<dbReference type="InterPro" id="IPR011060">
    <property type="entry name" value="RibuloseP-bd_barrel"/>
</dbReference>
<keyword evidence="7 9" id="KW-0057">Aromatic amino acid biosynthesis</keyword>